<dbReference type="GO" id="GO:0006412">
    <property type="term" value="P:translation"/>
    <property type="evidence" value="ECO:0007669"/>
    <property type="project" value="UniProtKB-UniRule"/>
</dbReference>
<keyword evidence="3 7" id="KW-0694">RNA-binding</keyword>
<dbReference type="GO" id="GO:0015935">
    <property type="term" value="C:small ribosomal subunit"/>
    <property type="evidence" value="ECO:0007669"/>
    <property type="project" value="TreeGrafter"/>
</dbReference>
<evidence type="ECO:0000256" key="6">
    <source>
        <dbReference type="ARBA" id="ARBA00035136"/>
    </source>
</evidence>
<dbReference type="GO" id="GO:0003735">
    <property type="term" value="F:structural constituent of ribosome"/>
    <property type="evidence" value="ECO:0007669"/>
    <property type="project" value="InterPro"/>
</dbReference>
<name>A0A2N1PQ52_9BACT</name>
<dbReference type="PANTHER" id="PTHR33398:SF1">
    <property type="entry name" value="SMALL RIBOSOMAL SUBUNIT PROTEIN BS20C"/>
    <property type="match status" value="1"/>
</dbReference>
<dbReference type="GO" id="GO:0070181">
    <property type="term" value="F:small ribosomal subunit rRNA binding"/>
    <property type="evidence" value="ECO:0007669"/>
    <property type="project" value="TreeGrafter"/>
</dbReference>
<comment type="function">
    <text evidence="7">Binds directly to 16S ribosomal RNA.</text>
</comment>
<keyword evidence="5 7" id="KW-0687">Ribonucleoprotein</keyword>
<keyword evidence="2 7" id="KW-0699">rRNA-binding</keyword>
<comment type="caution">
    <text evidence="8">The sequence shown here is derived from an EMBL/GenBank/DDBJ whole genome shotgun (WGS) entry which is preliminary data.</text>
</comment>
<dbReference type="GO" id="GO:0005829">
    <property type="term" value="C:cytosol"/>
    <property type="evidence" value="ECO:0007669"/>
    <property type="project" value="TreeGrafter"/>
</dbReference>
<evidence type="ECO:0000256" key="5">
    <source>
        <dbReference type="ARBA" id="ARBA00023274"/>
    </source>
</evidence>
<dbReference type="AlphaFoldDB" id="A0A2N1PQ52"/>
<dbReference type="Pfam" id="PF01649">
    <property type="entry name" value="Ribosomal_S20p"/>
    <property type="match status" value="1"/>
</dbReference>
<dbReference type="Gene3D" id="1.20.58.110">
    <property type="entry name" value="Ribosomal protein S20"/>
    <property type="match status" value="1"/>
</dbReference>
<sequence>MPNIKAKKRHVRVSAEKRLVNRARKSAMKTELKKITGLIEAGEKSASVQELTNLYKMVDSLVNKNLIHRNKAARIKSRITKRANAIAG</sequence>
<evidence type="ECO:0000256" key="7">
    <source>
        <dbReference type="HAMAP-Rule" id="MF_00500"/>
    </source>
</evidence>
<dbReference type="Proteomes" id="UP000233256">
    <property type="component" value="Unassembled WGS sequence"/>
</dbReference>
<evidence type="ECO:0000256" key="4">
    <source>
        <dbReference type="ARBA" id="ARBA00022980"/>
    </source>
</evidence>
<keyword evidence="4 7" id="KW-0689">Ribosomal protein</keyword>
<dbReference type="InterPro" id="IPR036510">
    <property type="entry name" value="Ribosomal_bS20_sf"/>
</dbReference>
<dbReference type="EMBL" id="PGXC01000005">
    <property type="protein sequence ID" value="PKK90412.1"/>
    <property type="molecule type" value="Genomic_DNA"/>
</dbReference>
<evidence type="ECO:0000256" key="3">
    <source>
        <dbReference type="ARBA" id="ARBA00022884"/>
    </source>
</evidence>
<gene>
    <name evidence="7 8" type="primary">rpsT</name>
    <name evidence="8" type="ORF">CVV64_08590</name>
</gene>
<dbReference type="PANTHER" id="PTHR33398">
    <property type="entry name" value="30S RIBOSOMAL PROTEIN S20"/>
    <property type="match status" value="1"/>
</dbReference>
<protein>
    <recommendedName>
        <fullName evidence="6 7">Small ribosomal subunit protein bS20</fullName>
    </recommendedName>
</protein>
<evidence type="ECO:0000256" key="1">
    <source>
        <dbReference type="ARBA" id="ARBA00007634"/>
    </source>
</evidence>
<dbReference type="NCBIfam" id="TIGR00029">
    <property type="entry name" value="S20"/>
    <property type="match status" value="1"/>
</dbReference>
<dbReference type="SUPFAM" id="SSF46992">
    <property type="entry name" value="Ribosomal protein S20"/>
    <property type="match status" value="1"/>
</dbReference>
<evidence type="ECO:0000313" key="9">
    <source>
        <dbReference type="Proteomes" id="UP000233256"/>
    </source>
</evidence>
<reference evidence="8 9" key="1">
    <citation type="journal article" date="2017" name="ISME J.">
        <title>Potential for microbial H2 and metal transformations associated with novel bacteria and archaea in deep terrestrial subsurface sediments.</title>
        <authorList>
            <person name="Hernsdorf A.W."/>
            <person name="Amano Y."/>
            <person name="Miyakawa K."/>
            <person name="Ise K."/>
            <person name="Suzuki Y."/>
            <person name="Anantharaman K."/>
            <person name="Probst A."/>
            <person name="Burstein D."/>
            <person name="Thomas B.C."/>
            <person name="Banfield J.F."/>
        </authorList>
    </citation>
    <scope>NUCLEOTIDE SEQUENCE [LARGE SCALE GENOMIC DNA]</scope>
    <source>
        <strain evidence="8">HGW-Wallbacteria-1</strain>
    </source>
</reference>
<evidence type="ECO:0000256" key="2">
    <source>
        <dbReference type="ARBA" id="ARBA00022730"/>
    </source>
</evidence>
<proteinExistence type="inferred from homology"/>
<comment type="similarity">
    <text evidence="1 7">Belongs to the bacterial ribosomal protein bS20 family.</text>
</comment>
<dbReference type="InterPro" id="IPR002583">
    <property type="entry name" value="Ribosomal_bS20"/>
</dbReference>
<organism evidence="8 9">
    <name type="scientific">Candidatus Wallbacteria bacterium HGW-Wallbacteria-1</name>
    <dbReference type="NCBI Taxonomy" id="2013854"/>
    <lineage>
        <taxon>Bacteria</taxon>
        <taxon>Candidatus Walliibacteriota</taxon>
    </lineage>
</organism>
<dbReference type="HAMAP" id="MF_00500">
    <property type="entry name" value="Ribosomal_bS20"/>
    <property type="match status" value="1"/>
</dbReference>
<accession>A0A2N1PQ52</accession>
<evidence type="ECO:0000313" key="8">
    <source>
        <dbReference type="EMBL" id="PKK90412.1"/>
    </source>
</evidence>